<feature type="transmembrane region" description="Helical" evidence="1">
    <location>
        <begin position="62"/>
        <end position="80"/>
    </location>
</feature>
<feature type="transmembrane region" description="Helical" evidence="1">
    <location>
        <begin position="100"/>
        <end position="120"/>
    </location>
</feature>
<dbReference type="Proteomes" id="UP001323798">
    <property type="component" value="Chromosome"/>
</dbReference>
<name>A0ABZ0SMG8_9MICO</name>
<gene>
    <name evidence="2" type="ORF">SM116_11815</name>
</gene>
<reference evidence="2 3" key="1">
    <citation type="submission" date="2023-11" db="EMBL/GenBank/DDBJ databases">
        <title>Genome sequence of Microbacterium rhizosphaerae KACC 19337.</title>
        <authorList>
            <person name="Choi H."/>
            <person name="Kim S."/>
            <person name="Kim Y."/>
            <person name="Kwon S.-W."/>
            <person name="Heo J."/>
        </authorList>
    </citation>
    <scope>NUCLEOTIDE SEQUENCE [LARGE SCALE GENOMIC DNA]</scope>
    <source>
        <strain evidence="2 3">KACC 19337</strain>
    </source>
</reference>
<accession>A0ABZ0SMG8</accession>
<feature type="transmembrane region" description="Helical" evidence="1">
    <location>
        <begin position="40"/>
        <end position="57"/>
    </location>
</feature>
<dbReference type="RefSeq" id="WP_320941181.1">
    <property type="nucleotide sequence ID" value="NZ_BAABEU010000006.1"/>
</dbReference>
<keyword evidence="1" id="KW-0472">Membrane</keyword>
<sequence>MSFSWSRLVTWIVALLAGGVFGIAGTIAHAYRVGPVPVGLILAVIGAAALLLAVRLLTRDRWAALACGFGLFAAILVFSGTGPGGSVIVPSGKLDELAGINLGLVWTIAVPVMTILVVVWPDRSRNGVTAGN</sequence>
<evidence type="ECO:0000313" key="3">
    <source>
        <dbReference type="Proteomes" id="UP001323798"/>
    </source>
</evidence>
<keyword evidence="3" id="KW-1185">Reference proteome</keyword>
<keyword evidence="1" id="KW-1133">Transmembrane helix</keyword>
<dbReference type="EMBL" id="CP139368">
    <property type="protein sequence ID" value="WPR88462.1"/>
    <property type="molecule type" value="Genomic_DNA"/>
</dbReference>
<protein>
    <submittedName>
        <fullName evidence="2">DUF6113 family protein</fullName>
    </submittedName>
</protein>
<evidence type="ECO:0000256" key="1">
    <source>
        <dbReference type="SAM" id="Phobius"/>
    </source>
</evidence>
<keyword evidence="1" id="KW-0812">Transmembrane</keyword>
<evidence type="ECO:0000313" key="2">
    <source>
        <dbReference type="EMBL" id="WPR88462.1"/>
    </source>
</evidence>
<proteinExistence type="predicted"/>
<organism evidence="2 3">
    <name type="scientific">Microbacterium rhizosphaerae</name>
    <dbReference type="NCBI Taxonomy" id="1678237"/>
    <lineage>
        <taxon>Bacteria</taxon>
        <taxon>Bacillati</taxon>
        <taxon>Actinomycetota</taxon>
        <taxon>Actinomycetes</taxon>
        <taxon>Micrococcales</taxon>
        <taxon>Microbacteriaceae</taxon>
        <taxon>Microbacterium</taxon>
    </lineage>
</organism>